<feature type="domain" description="PIN" evidence="8">
    <location>
        <begin position="4"/>
        <end position="123"/>
    </location>
</feature>
<dbReference type="SUPFAM" id="SSF88723">
    <property type="entry name" value="PIN domain-like"/>
    <property type="match status" value="1"/>
</dbReference>
<dbReference type="Pfam" id="PF01850">
    <property type="entry name" value="PIN"/>
    <property type="match status" value="1"/>
</dbReference>
<keyword evidence="3" id="KW-0540">Nuclease</keyword>
<dbReference type="Gene3D" id="3.40.50.1010">
    <property type="entry name" value="5'-nuclease"/>
    <property type="match status" value="1"/>
</dbReference>
<keyword evidence="4" id="KW-0479">Metal-binding</keyword>
<sequence length="135" mass="15439">MDRVVVDTDVLSFYLKNDSRFANYASELDGKQLVISFQTQAELMLWQELHDWGDVRRKKVARLIAQQYLVFPVDEVLCRTWAQLRADIKKAGRVIQVADAWIAATAVMLGAPLATHNVRDFLHVVGLELINFPVR</sequence>
<accession>A0ABP9W3K6</accession>
<evidence type="ECO:0000256" key="7">
    <source>
        <dbReference type="ARBA" id="ARBA00038093"/>
    </source>
</evidence>
<reference evidence="9 10" key="1">
    <citation type="submission" date="2024-02" db="EMBL/GenBank/DDBJ databases">
        <title>Rhodopirellula caenicola NBRC 110016.</title>
        <authorList>
            <person name="Ichikawa N."/>
            <person name="Katano-Makiyama Y."/>
            <person name="Hidaka K."/>
        </authorList>
    </citation>
    <scope>NUCLEOTIDE SEQUENCE [LARGE SCALE GENOMIC DNA]</scope>
    <source>
        <strain evidence="9 10">NBRC 110016</strain>
    </source>
</reference>
<dbReference type="InterPro" id="IPR029060">
    <property type="entry name" value="PIN-like_dom_sf"/>
</dbReference>
<evidence type="ECO:0000313" key="10">
    <source>
        <dbReference type="Proteomes" id="UP001416858"/>
    </source>
</evidence>
<keyword evidence="5" id="KW-0378">Hydrolase</keyword>
<organism evidence="9 10">
    <name type="scientific">Novipirellula caenicola</name>
    <dbReference type="NCBI Taxonomy" id="1536901"/>
    <lineage>
        <taxon>Bacteria</taxon>
        <taxon>Pseudomonadati</taxon>
        <taxon>Planctomycetota</taxon>
        <taxon>Planctomycetia</taxon>
        <taxon>Pirellulales</taxon>
        <taxon>Pirellulaceae</taxon>
        <taxon>Novipirellula</taxon>
    </lineage>
</organism>
<comment type="cofactor">
    <cofactor evidence="1">
        <name>Mg(2+)</name>
        <dbReference type="ChEBI" id="CHEBI:18420"/>
    </cofactor>
</comment>
<keyword evidence="6" id="KW-0460">Magnesium</keyword>
<dbReference type="Proteomes" id="UP001416858">
    <property type="component" value="Unassembled WGS sequence"/>
</dbReference>
<evidence type="ECO:0000256" key="1">
    <source>
        <dbReference type="ARBA" id="ARBA00001946"/>
    </source>
</evidence>
<evidence type="ECO:0000256" key="6">
    <source>
        <dbReference type="ARBA" id="ARBA00022842"/>
    </source>
</evidence>
<evidence type="ECO:0000256" key="4">
    <source>
        <dbReference type="ARBA" id="ARBA00022723"/>
    </source>
</evidence>
<comment type="similarity">
    <text evidence="7">Belongs to the PINc/VapC protein family.</text>
</comment>
<dbReference type="EMBL" id="BAABRO010000024">
    <property type="protein sequence ID" value="GAA5510503.1"/>
    <property type="molecule type" value="Genomic_DNA"/>
</dbReference>
<name>A0ABP9W3K6_9BACT</name>
<evidence type="ECO:0000256" key="5">
    <source>
        <dbReference type="ARBA" id="ARBA00022801"/>
    </source>
</evidence>
<protein>
    <submittedName>
        <fullName evidence="9">Ribonuclease VapC1</fullName>
    </submittedName>
</protein>
<evidence type="ECO:0000256" key="3">
    <source>
        <dbReference type="ARBA" id="ARBA00022722"/>
    </source>
</evidence>
<evidence type="ECO:0000313" key="9">
    <source>
        <dbReference type="EMBL" id="GAA5510503.1"/>
    </source>
</evidence>
<keyword evidence="10" id="KW-1185">Reference proteome</keyword>
<comment type="caution">
    <text evidence="9">The sequence shown here is derived from an EMBL/GenBank/DDBJ whole genome shotgun (WGS) entry which is preliminary data.</text>
</comment>
<dbReference type="InterPro" id="IPR002716">
    <property type="entry name" value="PIN_dom"/>
</dbReference>
<evidence type="ECO:0000259" key="8">
    <source>
        <dbReference type="Pfam" id="PF01850"/>
    </source>
</evidence>
<gene>
    <name evidence="9" type="primary">vapC1</name>
    <name evidence="9" type="ORF">Rcae01_06011</name>
</gene>
<dbReference type="InterPro" id="IPR050556">
    <property type="entry name" value="Type_II_TA_system_RNase"/>
</dbReference>
<keyword evidence="2" id="KW-1277">Toxin-antitoxin system</keyword>
<dbReference type="PANTHER" id="PTHR33653">
    <property type="entry name" value="RIBONUCLEASE VAPC2"/>
    <property type="match status" value="1"/>
</dbReference>
<dbReference type="PANTHER" id="PTHR33653:SF1">
    <property type="entry name" value="RIBONUCLEASE VAPC2"/>
    <property type="match status" value="1"/>
</dbReference>
<proteinExistence type="inferred from homology"/>
<evidence type="ECO:0000256" key="2">
    <source>
        <dbReference type="ARBA" id="ARBA00022649"/>
    </source>
</evidence>
<dbReference type="RefSeq" id="WP_345688470.1">
    <property type="nucleotide sequence ID" value="NZ_BAABRO010000024.1"/>
</dbReference>